<keyword evidence="5" id="KW-0539">Nucleus</keyword>
<dbReference type="InParanoid" id="G0NG87"/>
<dbReference type="HOGENOM" id="CLU_044117_0_1_1"/>
<dbReference type="PROSITE" id="PS50294">
    <property type="entry name" value="WD_REPEATS_REGION"/>
    <property type="match status" value="1"/>
</dbReference>
<evidence type="ECO:0000313" key="8">
    <source>
        <dbReference type="Proteomes" id="UP000008068"/>
    </source>
</evidence>
<dbReference type="PROSITE" id="PS50082">
    <property type="entry name" value="WD_REPEATS_2"/>
    <property type="match status" value="1"/>
</dbReference>
<dbReference type="PANTHER" id="PTHR19861">
    <property type="entry name" value="WD40 REPEAT PROTEIN SWD2"/>
    <property type="match status" value="1"/>
</dbReference>
<evidence type="ECO:0000256" key="2">
    <source>
        <dbReference type="ARBA" id="ARBA00005616"/>
    </source>
</evidence>
<dbReference type="InterPro" id="IPR001680">
    <property type="entry name" value="WD40_rpt"/>
</dbReference>
<evidence type="ECO:0000313" key="7">
    <source>
        <dbReference type="EMBL" id="EGT59908.1"/>
    </source>
</evidence>
<keyword evidence="3 6" id="KW-0853">WD repeat</keyword>
<evidence type="ECO:0000256" key="4">
    <source>
        <dbReference type="ARBA" id="ARBA00022737"/>
    </source>
</evidence>
<accession>G0NG87</accession>
<dbReference type="Gene3D" id="2.130.10.10">
    <property type="entry name" value="YVTN repeat-like/Quinoprotein amine dehydrogenase"/>
    <property type="match status" value="1"/>
</dbReference>
<reference evidence="8" key="1">
    <citation type="submission" date="2011-07" db="EMBL/GenBank/DDBJ databases">
        <authorList>
            <consortium name="Caenorhabditis brenneri Sequencing and Analysis Consortium"/>
            <person name="Wilson R.K."/>
        </authorList>
    </citation>
    <scope>NUCLEOTIDE SEQUENCE [LARGE SCALE GENOMIC DNA]</scope>
    <source>
        <strain evidence="8">PB2801</strain>
    </source>
</reference>
<dbReference type="EMBL" id="GL379878">
    <property type="protein sequence ID" value="EGT59908.1"/>
    <property type="molecule type" value="Genomic_DNA"/>
</dbReference>
<keyword evidence="4" id="KW-0677">Repeat</keyword>
<dbReference type="GO" id="GO:0003682">
    <property type="term" value="F:chromatin binding"/>
    <property type="evidence" value="ECO:0007669"/>
    <property type="project" value="TreeGrafter"/>
</dbReference>
<dbReference type="InterPro" id="IPR036322">
    <property type="entry name" value="WD40_repeat_dom_sf"/>
</dbReference>
<dbReference type="OMA" id="KICVLNG"/>
<organism evidence="8">
    <name type="scientific">Caenorhabditis brenneri</name>
    <name type="common">Nematode worm</name>
    <dbReference type="NCBI Taxonomy" id="135651"/>
    <lineage>
        <taxon>Eukaryota</taxon>
        <taxon>Metazoa</taxon>
        <taxon>Ecdysozoa</taxon>
        <taxon>Nematoda</taxon>
        <taxon>Chromadorea</taxon>
        <taxon>Rhabditida</taxon>
        <taxon>Rhabditina</taxon>
        <taxon>Rhabditomorpha</taxon>
        <taxon>Rhabditoidea</taxon>
        <taxon>Rhabditidae</taxon>
        <taxon>Peloderinae</taxon>
        <taxon>Caenorhabditis</taxon>
    </lineage>
</organism>
<protein>
    <submittedName>
        <fullName evidence="7">Uncharacterized protein</fullName>
    </submittedName>
</protein>
<dbReference type="AlphaFoldDB" id="G0NG87"/>
<dbReference type="STRING" id="135651.G0NG87"/>
<comment type="similarity">
    <text evidence="2">Belongs to the WD repeat SWD2 family.</text>
</comment>
<name>G0NG87_CAEBE</name>
<sequence>MNASKELEVNAEVLPKLVPAKQPTDTTAKVNCLTFSLKGDHMIMSTDDDSIFLYDINTGIRSRNVNSKKYGCSHVKFASDAMCALHGSTKIDNTIRYLSLTDNKYIRYFQGHDKLVTGINVSPLDDMFLSVAEDRTIRLWDLKTHNCIGLMNLTATPIATFDPEGLLFAAGLDNNTIKLYDLRSFDKGPFSSFGPLDNEDGVEWTAMRFSPCGKYILICTNSDQLFLVDAFSGAIRYVLQDHQNVKKVPITASFTPESSFVMVGSSDGYVYFYDVETGLVAHRAPAPNNELCHITEFNPQHFVAATADSKLTLWCGTEDFKAQAHQ</sequence>
<feature type="repeat" description="WD" evidence="6">
    <location>
        <begin position="109"/>
        <end position="150"/>
    </location>
</feature>
<dbReference type="GO" id="GO:0012501">
    <property type="term" value="P:programmed cell death"/>
    <property type="evidence" value="ECO:0007669"/>
    <property type="project" value="EnsemblMetazoa"/>
</dbReference>
<dbReference type="eggNOG" id="KOG1446">
    <property type="taxonomic scope" value="Eukaryota"/>
</dbReference>
<dbReference type="FunCoup" id="G0NG87">
    <property type="interactions" value="4180"/>
</dbReference>
<dbReference type="SMART" id="SM00320">
    <property type="entry name" value="WD40"/>
    <property type="match status" value="5"/>
</dbReference>
<dbReference type="Proteomes" id="UP000008068">
    <property type="component" value="Unassembled WGS sequence"/>
</dbReference>
<keyword evidence="8" id="KW-1185">Reference proteome</keyword>
<proteinExistence type="inferred from homology"/>
<evidence type="ECO:0000256" key="3">
    <source>
        <dbReference type="ARBA" id="ARBA00022574"/>
    </source>
</evidence>
<dbReference type="SUPFAM" id="SSF50978">
    <property type="entry name" value="WD40 repeat-like"/>
    <property type="match status" value="1"/>
</dbReference>
<gene>
    <name evidence="7" type="ORF">CAEBREN_20950</name>
</gene>
<dbReference type="InterPro" id="IPR037867">
    <property type="entry name" value="Swd2/WDR82"/>
</dbReference>
<evidence type="ECO:0000256" key="5">
    <source>
        <dbReference type="ARBA" id="ARBA00023242"/>
    </source>
</evidence>
<dbReference type="FunFam" id="2.130.10.10:FF:001329">
    <property type="entry name" value="Set1 WD40 repeat protein"/>
    <property type="match status" value="1"/>
</dbReference>
<evidence type="ECO:0000256" key="6">
    <source>
        <dbReference type="PROSITE-ProRule" id="PRU00221"/>
    </source>
</evidence>
<dbReference type="InterPro" id="IPR015943">
    <property type="entry name" value="WD40/YVTN_repeat-like_dom_sf"/>
</dbReference>
<comment type="subcellular location">
    <subcellularLocation>
        <location evidence="1">Nucleus</location>
    </subcellularLocation>
</comment>
<dbReference type="OrthoDB" id="27537at2759"/>
<dbReference type="PANTHER" id="PTHR19861:SF0">
    <property type="entry name" value="WD REPEAT-CONTAINING PROTEIN 82"/>
    <property type="match status" value="1"/>
</dbReference>
<dbReference type="Pfam" id="PF00400">
    <property type="entry name" value="WD40"/>
    <property type="match status" value="3"/>
</dbReference>
<dbReference type="GO" id="GO:0048188">
    <property type="term" value="C:Set1C/COMPASS complex"/>
    <property type="evidence" value="ECO:0007669"/>
    <property type="project" value="TreeGrafter"/>
</dbReference>
<evidence type="ECO:0000256" key="1">
    <source>
        <dbReference type="ARBA" id="ARBA00004123"/>
    </source>
</evidence>
<dbReference type="GO" id="GO:0016070">
    <property type="term" value="P:RNA metabolic process"/>
    <property type="evidence" value="ECO:0007669"/>
    <property type="project" value="UniProtKB-ARBA"/>
</dbReference>